<name>A0AA39FMB6_9HYME</name>
<protein>
    <recommendedName>
        <fullName evidence="7">Selenoprotein T</fullName>
    </recommendedName>
</protein>
<dbReference type="PANTHER" id="PTHR13544">
    <property type="entry name" value="SELENOPROTEIN T"/>
    <property type="match status" value="1"/>
</dbReference>
<dbReference type="InterPro" id="IPR011893">
    <property type="entry name" value="Selenoprotein_Rdx-typ"/>
</dbReference>
<evidence type="ECO:0000256" key="4">
    <source>
        <dbReference type="SAM" id="SignalP"/>
    </source>
</evidence>
<reference evidence="5" key="1">
    <citation type="journal article" date="2023" name="bioRxiv">
        <title>Scaffold-level genome assemblies of two parasitoid biocontrol wasps reveal the parthenogenesis mechanism and an associated novel virus.</title>
        <authorList>
            <person name="Inwood S."/>
            <person name="Skelly J."/>
            <person name="Guhlin J."/>
            <person name="Harrop T."/>
            <person name="Goldson S."/>
            <person name="Dearden P."/>
        </authorList>
    </citation>
    <scope>NUCLEOTIDE SEQUENCE</scope>
    <source>
        <strain evidence="5">Irish</strain>
        <tissue evidence="5">Whole body</tissue>
    </source>
</reference>
<feature type="signal peptide" evidence="4">
    <location>
        <begin position="1"/>
        <end position="28"/>
    </location>
</feature>
<evidence type="ECO:0000313" key="6">
    <source>
        <dbReference type="Proteomes" id="UP001168990"/>
    </source>
</evidence>
<proteinExistence type="predicted"/>
<dbReference type="AlphaFoldDB" id="A0AA39FMB6"/>
<sequence>MFKTIKSMRISLCFLIVICALGVRLVLAEDDEISLTKFGSKSGPTIKFFYCYSCGYKRVFEEYVSILRQKYPELHIYGQNYDPPGYKMFIAKFLGTAKILIILLIVSGVNIAQWLGQPQPFWWEWCLNNKFYACIMVFFICNAVEGQMISSGAFEIHFNDVPVWSKLETNRVPQPAELFQIIDNHIQMLFPERNQLEMSFNK</sequence>
<dbReference type="SUPFAM" id="SSF52833">
    <property type="entry name" value="Thioredoxin-like"/>
    <property type="match status" value="1"/>
</dbReference>
<dbReference type="Proteomes" id="UP001168990">
    <property type="component" value="Unassembled WGS sequence"/>
</dbReference>
<comment type="caution">
    <text evidence="5">The sequence shown here is derived from an EMBL/GenBank/DDBJ whole genome shotgun (WGS) entry which is preliminary data.</text>
</comment>
<keyword evidence="3" id="KW-0812">Transmembrane</keyword>
<keyword evidence="2" id="KW-0676">Redox-active center</keyword>
<keyword evidence="1 4" id="KW-0732">Signal</keyword>
<evidence type="ECO:0000256" key="3">
    <source>
        <dbReference type="SAM" id="Phobius"/>
    </source>
</evidence>
<dbReference type="Pfam" id="PF10262">
    <property type="entry name" value="Rdx"/>
    <property type="match status" value="1"/>
</dbReference>
<dbReference type="PANTHER" id="PTHR13544:SF0">
    <property type="entry name" value="THIOREDOXIN REDUCTASE-LIKE SELENOPROTEIN T"/>
    <property type="match status" value="1"/>
</dbReference>
<feature type="transmembrane region" description="Helical" evidence="3">
    <location>
        <begin position="89"/>
        <end position="112"/>
    </location>
</feature>
<dbReference type="Gene3D" id="3.40.30.10">
    <property type="entry name" value="Glutaredoxin"/>
    <property type="match status" value="1"/>
</dbReference>
<feature type="chain" id="PRO_5041412046" description="Selenoprotein T" evidence="4">
    <location>
        <begin position="29"/>
        <end position="202"/>
    </location>
</feature>
<dbReference type="InterPro" id="IPR019389">
    <property type="entry name" value="Selenoprotein_T"/>
</dbReference>
<evidence type="ECO:0008006" key="7">
    <source>
        <dbReference type="Google" id="ProtNLM"/>
    </source>
</evidence>
<reference evidence="5" key="2">
    <citation type="submission" date="2023-03" db="EMBL/GenBank/DDBJ databases">
        <authorList>
            <person name="Inwood S.N."/>
            <person name="Skelly J.G."/>
            <person name="Guhlin J."/>
            <person name="Harrop T.W.R."/>
            <person name="Goldson S.G."/>
            <person name="Dearden P.K."/>
        </authorList>
    </citation>
    <scope>NUCLEOTIDE SEQUENCE</scope>
    <source>
        <strain evidence="5">Irish</strain>
        <tissue evidence="5">Whole body</tissue>
    </source>
</reference>
<dbReference type="InterPro" id="IPR036249">
    <property type="entry name" value="Thioredoxin-like_sf"/>
</dbReference>
<evidence type="ECO:0000256" key="1">
    <source>
        <dbReference type="ARBA" id="ARBA00022729"/>
    </source>
</evidence>
<evidence type="ECO:0000256" key="2">
    <source>
        <dbReference type="ARBA" id="ARBA00023284"/>
    </source>
</evidence>
<dbReference type="GO" id="GO:0004791">
    <property type="term" value="F:thioredoxin-disulfide reductase (NADPH) activity"/>
    <property type="evidence" value="ECO:0007669"/>
    <property type="project" value="TreeGrafter"/>
</dbReference>
<accession>A0AA39FMB6</accession>
<organism evidence="5 6">
    <name type="scientific">Microctonus aethiopoides</name>
    <dbReference type="NCBI Taxonomy" id="144406"/>
    <lineage>
        <taxon>Eukaryota</taxon>
        <taxon>Metazoa</taxon>
        <taxon>Ecdysozoa</taxon>
        <taxon>Arthropoda</taxon>
        <taxon>Hexapoda</taxon>
        <taxon>Insecta</taxon>
        <taxon>Pterygota</taxon>
        <taxon>Neoptera</taxon>
        <taxon>Endopterygota</taxon>
        <taxon>Hymenoptera</taxon>
        <taxon>Apocrita</taxon>
        <taxon>Ichneumonoidea</taxon>
        <taxon>Braconidae</taxon>
        <taxon>Euphorinae</taxon>
        <taxon>Microctonus</taxon>
    </lineage>
</organism>
<dbReference type="NCBIfam" id="TIGR02174">
    <property type="entry name" value="CXXU_selWTH"/>
    <property type="match status" value="1"/>
</dbReference>
<dbReference type="GO" id="GO:0005789">
    <property type="term" value="C:endoplasmic reticulum membrane"/>
    <property type="evidence" value="ECO:0007669"/>
    <property type="project" value="TreeGrafter"/>
</dbReference>
<dbReference type="EMBL" id="JAQQBS010000002">
    <property type="protein sequence ID" value="KAK0172108.1"/>
    <property type="molecule type" value="Genomic_DNA"/>
</dbReference>
<keyword evidence="3" id="KW-1133">Transmembrane helix</keyword>
<keyword evidence="6" id="KW-1185">Reference proteome</keyword>
<evidence type="ECO:0000313" key="5">
    <source>
        <dbReference type="EMBL" id="KAK0172108.1"/>
    </source>
</evidence>
<dbReference type="GO" id="GO:0045454">
    <property type="term" value="P:cell redox homeostasis"/>
    <property type="evidence" value="ECO:0007669"/>
    <property type="project" value="TreeGrafter"/>
</dbReference>
<keyword evidence="3" id="KW-0472">Membrane</keyword>
<gene>
    <name evidence="5" type="ORF">PV328_005474</name>
</gene>